<evidence type="ECO:0000259" key="7">
    <source>
        <dbReference type="PROSITE" id="PS50850"/>
    </source>
</evidence>
<reference evidence="8 9" key="1">
    <citation type="submission" date="2021-06" db="EMBL/GenBank/DDBJ databases">
        <title>Actinomycetes sequencing.</title>
        <authorList>
            <person name="Shan Q."/>
        </authorList>
    </citation>
    <scope>NUCLEOTIDE SEQUENCE [LARGE SCALE GENOMIC DNA]</scope>
    <source>
        <strain evidence="8 9">NEAU-G5</strain>
    </source>
</reference>
<evidence type="ECO:0000256" key="5">
    <source>
        <dbReference type="ARBA" id="ARBA00023136"/>
    </source>
</evidence>
<keyword evidence="9" id="KW-1185">Reference proteome</keyword>
<feature type="transmembrane region" description="Helical" evidence="6">
    <location>
        <begin position="278"/>
        <end position="295"/>
    </location>
</feature>
<feature type="domain" description="Major facilitator superfamily (MFS) profile" evidence="7">
    <location>
        <begin position="16"/>
        <end position="392"/>
    </location>
</feature>
<feature type="transmembrane region" description="Helical" evidence="6">
    <location>
        <begin position="248"/>
        <end position="266"/>
    </location>
</feature>
<dbReference type="Pfam" id="PF07690">
    <property type="entry name" value="MFS_1"/>
    <property type="match status" value="1"/>
</dbReference>
<dbReference type="InterPro" id="IPR050189">
    <property type="entry name" value="MFS_Efflux_Transporters"/>
</dbReference>
<sequence>MDNREIGAPGQGWRARTALLTLGAFAVGTDGFVIVGLLPEIGRTLHVGVSAAGQLVSVFALVYAVSSPMLATVTGRWPRRRVLVTGLVLLGAGNAVTALAGEYGLVLASRVVAAAGAAMFAASAVATAAHLAPEQRRGSAIAMVTAGSTLSLVLGAPLGTLVGRAWGWHAAIWFITAVAGVIAIAIGALLPVIRLEQSATLRERLTPLTDRRVLKILVVTLLAFVGIFLPFTYMSAVFAHATGGDQGRLALLLMIFGIAATAGNLTAGRLADRYDPRLVVIGATLGIAVVFLVMLVVRESFVAVAIMHALSGVVSYSVIGPQAHRIIAHAPKGGAPLVISLNGSVAYLGNFAASVLGAIVIAAAGAVYVLPIAAALALTACLLAWWTGRPGEDRRERTASEIGEATAAR</sequence>
<evidence type="ECO:0000313" key="8">
    <source>
        <dbReference type="EMBL" id="MBU3062159.1"/>
    </source>
</evidence>
<dbReference type="RefSeq" id="WP_215917037.1">
    <property type="nucleotide sequence ID" value="NZ_JAHKNI010000003.1"/>
</dbReference>
<comment type="subcellular location">
    <subcellularLocation>
        <location evidence="1">Cell membrane</location>
        <topology evidence="1">Multi-pass membrane protein</topology>
    </subcellularLocation>
</comment>
<dbReference type="PANTHER" id="PTHR43124:SF10">
    <property type="entry name" value="PURINE EFFLUX PUMP PBUE"/>
    <property type="match status" value="1"/>
</dbReference>
<accession>A0ABS6AYS5</accession>
<evidence type="ECO:0000313" key="9">
    <source>
        <dbReference type="Proteomes" id="UP000733379"/>
    </source>
</evidence>
<keyword evidence="5 6" id="KW-0472">Membrane</keyword>
<dbReference type="InterPro" id="IPR020846">
    <property type="entry name" value="MFS_dom"/>
</dbReference>
<dbReference type="InterPro" id="IPR036259">
    <property type="entry name" value="MFS_trans_sf"/>
</dbReference>
<dbReference type="Gene3D" id="1.20.1250.20">
    <property type="entry name" value="MFS general substrate transporter like domains"/>
    <property type="match status" value="1"/>
</dbReference>
<feature type="transmembrane region" description="Helical" evidence="6">
    <location>
        <begin position="51"/>
        <end position="70"/>
    </location>
</feature>
<keyword evidence="4 6" id="KW-1133">Transmembrane helix</keyword>
<dbReference type="InterPro" id="IPR011701">
    <property type="entry name" value="MFS"/>
</dbReference>
<evidence type="ECO:0000256" key="2">
    <source>
        <dbReference type="ARBA" id="ARBA00022475"/>
    </source>
</evidence>
<feature type="transmembrane region" description="Helical" evidence="6">
    <location>
        <begin position="301"/>
        <end position="319"/>
    </location>
</feature>
<evidence type="ECO:0000256" key="3">
    <source>
        <dbReference type="ARBA" id="ARBA00022692"/>
    </source>
</evidence>
<feature type="transmembrane region" description="Helical" evidence="6">
    <location>
        <begin position="140"/>
        <end position="158"/>
    </location>
</feature>
<dbReference type="PANTHER" id="PTHR43124">
    <property type="entry name" value="PURINE EFFLUX PUMP PBUE"/>
    <property type="match status" value="1"/>
</dbReference>
<keyword evidence="3 6" id="KW-0812">Transmembrane</keyword>
<dbReference type="PROSITE" id="PS50850">
    <property type="entry name" value="MFS"/>
    <property type="match status" value="1"/>
</dbReference>
<dbReference type="SUPFAM" id="SSF103473">
    <property type="entry name" value="MFS general substrate transporter"/>
    <property type="match status" value="1"/>
</dbReference>
<feature type="transmembrane region" description="Helical" evidence="6">
    <location>
        <begin position="339"/>
        <end position="362"/>
    </location>
</feature>
<feature type="transmembrane region" description="Helical" evidence="6">
    <location>
        <begin position="82"/>
        <end position="101"/>
    </location>
</feature>
<feature type="transmembrane region" description="Helical" evidence="6">
    <location>
        <begin position="170"/>
        <end position="193"/>
    </location>
</feature>
<feature type="transmembrane region" description="Helical" evidence="6">
    <location>
        <begin position="213"/>
        <end position="236"/>
    </location>
</feature>
<comment type="caution">
    <text evidence="8">The sequence shown here is derived from an EMBL/GenBank/DDBJ whole genome shotgun (WGS) entry which is preliminary data.</text>
</comment>
<feature type="transmembrane region" description="Helical" evidence="6">
    <location>
        <begin position="368"/>
        <end position="387"/>
    </location>
</feature>
<dbReference type="CDD" id="cd17324">
    <property type="entry name" value="MFS_NepI_like"/>
    <property type="match status" value="1"/>
</dbReference>
<organism evidence="8 9">
    <name type="scientific">Nocardia albiluteola</name>
    <dbReference type="NCBI Taxonomy" id="2842303"/>
    <lineage>
        <taxon>Bacteria</taxon>
        <taxon>Bacillati</taxon>
        <taxon>Actinomycetota</taxon>
        <taxon>Actinomycetes</taxon>
        <taxon>Mycobacteriales</taxon>
        <taxon>Nocardiaceae</taxon>
        <taxon>Nocardia</taxon>
    </lineage>
</organism>
<protein>
    <submittedName>
        <fullName evidence="8">MFS transporter</fullName>
    </submittedName>
</protein>
<evidence type="ECO:0000256" key="6">
    <source>
        <dbReference type="SAM" id="Phobius"/>
    </source>
</evidence>
<proteinExistence type="predicted"/>
<dbReference type="Proteomes" id="UP000733379">
    <property type="component" value="Unassembled WGS sequence"/>
</dbReference>
<evidence type="ECO:0000256" key="4">
    <source>
        <dbReference type="ARBA" id="ARBA00022989"/>
    </source>
</evidence>
<name>A0ABS6AYS5_9NOCA</name>
<gene>
    <name evidence="8" type="ORF">KO481_11560</name>
</gene>
<feature type="transmembrane region" description="Helical" evidence="6">
    <location>
        <begin position="20"/>
        <end position="39"/>
    </location>
</feature>
<feature type="transmembrane region" description="Helical" evidence="6">
    <location>
        <begin position="107"/>
        <end position="128"/>
    </location>
</feature>
<evidence type="ECO:0000256" key="1">
    <source>
        <dbReference type="ARBA" id="ARBA00004651"/>
    </source>
</evidence>
<dbReference type="EMBL" id="JAHKNI010000003">
    <property type="protein sequence ID" value="MBU3062159.1"/>
    <property type="molecule type" value="Genomic_DNA"/>
</dbReference>
<keyword evidence="2" id="KW-1003">Cell membrane</keyword>